<keyword evidence="9" id="KW-1015">Disulfide bond</keyword>
<keyword evidence="6" id="KW-0249">Electron transport</keyword>
<evidence type="ECO:0000313" key="12">
    <source>
        <dbReference type="Proteomes" id="UP000031512"/>
    </source>
</evidence>
<dbReference type="InterPro" id="IPR023184">
    <property type="entry name" value="Ubol_cytC_Rdtase_hinge_dom"/>
</dbReference>
<dbReference type="GO" id="GO:0006122">
    <property type="term" value="P:mitochondrial electron transport, ubiquinol to cytochrome c"/>
    <property type="evidence" value="ECO:0007669"/>
    <property type="project" value="InterPro"/>
</dbReference>
<dbReference type="OrthoDB" id="405848at2759"/>
<organism evidence="11 12">
    <name type="scientific">Theileria equi strain WA</name>
    <dbReference type="NCBI Taxonomy" id="1537102"/>
    <lineage>
        <taxon>Eukaryota</taxon>
        <taxon>Sar</taxon>
        <taxon>Alveolata</taxon>
        <taxon>Apicomplexa</taxon>
        <taxon>Aconoidasida</taxon>
        <taxon>Piroplasmida</taxon>
        <taxon>Theileriidae</taxon>
        <taxon>Theileria</taxon>
    </lineage>
</organism>
<accession>L0B071</accession>
<keyword evidence="4" id="KW-0679">Respiratory chain</keyword>
<gene>
    <name evidence="11" type="ORF">BEWA_006290</name>
</gene>
<comment type="subcellular location">
    <subcellularLocation>
        <location evidence="1">Mitochondrion inner membrane</location>
        <topology evidence="1">Peripheral membrane protein</topology>
        <orientation evidence="1">Intermembrane side</orientation>
    </subcellularLocation>
</comment>
<dbReference type="PANTHER" id="PTHR15336:SF0">
    <property type="entry name" value="CYTOCHROME B-C1 COMPLEX SUBUNIT 6, MITOCHONDRIAL"/>
    <property type="match status" value="1"/>
</dbReference>
<dbReference type="Gene3D" id="1.10.287.20">
    <property type="entry name" value="Ubiquinol-cytochrome C reductase hinge domain"/>
    <property type="match status" value="1"/>
</dbReference>
<dbReference type="KEGG" id="beq:BEWA_006290"/>
<reference evidence="11 12" key="1">
    <citation type="journal article" date="2012" name="BMC Genomics">
        <title>Comparative genomic analysis and phylogenetic position of Theileria equi.</title>
        <authorList>
            <person name="Kappmeyer L.S."/>
            <person name="Thiagarajan M."/>
            <person name="Herndon D.R."/>
            <person name="Ramsay J.D."/>
            <person name="Caler E."/>
            <person name="Djikeng A."/>
            <person name="Gillespie J.J."/>
            <person name="Lau A.O."/>
            <person name="Roalson E.H."/>
            <person name="Silva J.C."/>
            <person name="Silva M.G."/>
            <person name="Suarez C.E."/>
            <person name="Ueti M.W."/>
            <person name="Nene V.M."/>
            <person name="Mealey R.H."/>
            <person name="Knowles D.P."/>
            <person name="Brayton K.A."/>
        </authorList>
    </citation>
    <scope>NUCLEOTIDE SEQUENCE [LARGE SCALE GENOMIC DNA]</scope>
    <source>
        <strain evidence="11 12">WA</strain>
    </source>
</reference>
<keyword evidence="3" id="KW-0813">Transport</keyword>
<proteinExistence type="inferred from homology"/>
<evidence type="ECO:0000256" key="5">
    <source>
        <dbReference type="ARBA" id="ARBA00022792"/>
    </source>
</evidence>
<dbReference type="GO" id="GO:0005743">
    <property type="term" value="C:mitochondrial inner membrane"/>
    <property type="evidence" value="ECO:0007669"/>
    <property type="project" value="UniProtKB-SubCell"/>
</dbReference>
<evidence type="ECO:0000256" key="9">
    <source>
        <dbReference type="ARBA" id="ARBA00023157"/>
    </source>
</evidence>
<dbReference type="RefSeq" id="XP_004830886.1">
    <property type="nucleotide sequence ID" value="XM_004830829.1"/>
</dbReference>
<dbReference type="STRING" id="1537102.L0B071"/>
<evidence type="ECO:0000259" key="10">
    <source>
        <dbReference type="Pfam" id="PF02320"/>
    </source>
</evidence>
<evidence type="ECO:0000256" key="4">
    <source>
        <dbReference type="ARBA" id="ARBA00022660"/>
    </source>
</evidence>
<evidence type="ECO:0000256" key="6">
    <source>
        <dbReference type="ARBA" id="ARBA00022982"/>
    </source>
</evidence>
<dbReference type="GeneID" id="15805645"/>
<evidence type="ECO:0000256" key="3">
    <source>
        <dbReference type="ARBA" id="ARBA00022448"/>
    </source>
</evidence>
<keyword evidence="5" id="KW-0999">Mitochondrion inner membrane</keyword>
<keyword evidence="8" id="KW-0472">Membrane</keyword>
<dbReference type="SUPFAM" id="SSF81531">
    <property type="entry name" value="Non-heme 11 kDa protein of cytochrome bc1 complex (Ubiquinol-cytochrome c reductase)"/>
    <property type="match status" value="1"/>
</dbReference>
<dbReference type="AlphaFoldDB" id="L0B071"/>
<dbReference type="VEuPathDB" id="PiroplasmaDB:BEWA_006290"/>
<protein>
    <submittedName>
        <fullName evidence="11">Ubiquinol-cytochrome c reductase hinge, putative</fullName>
        <ecNumber evidence="11">1.10.2.2</ecNumber>
    </submittedName>
</protein>
<name>L0B071_THEEQ</name>
<dbReference type="Pfam" id="PF02320">
    <property type="entry name" value="UCR_hinge"/>
    <property type="match status" value="1"/>
</dbReference>
<evidence type="ECO:0000256" key="1">
    <source>
        <dbReference type="ARBA" id="ARBA00004137"/>
    </source>
</evidence>
<dbReference type="GO" id="GO:0016491">
    <property type="term" value="F:oxidoreductase activity"/>
    <property type="evidence" value="ECO:0007669"/>
    <property type="project" value="UniProtKB-KW"/>
</dbReference>
<feature type="domain" description="Ubiquinol-cytochrome C reductase hinge" evidence="10">
    <location>
        <begin position="28"/>
        <end position="96"/>
    </location>
</feature>
<dbReference type="eggNOG" id="ENOG502T2E2">
    <property type="taxonomic scope" value="Eukaryota"/>
</dbReference>
<dbReference type="FunFam" id="1.10.287.20:FF:000001">
    <property type="entry name" value="Cytochrome b-c1 complex subunit 6"/>
    <property type="match status" value="1"/>
</dbReference>
<keyword evidence="12" id="KW-1185">Reference proteome</keyword>
<dbReference type="Proteomes" id="UP000031512">
    <property type="component" value="Chromosome 3"/>
</dbReference>
<dbReference type="EC" id="1.10.2.2" evidence="11"/>
<keyword evidence="7" id="KW-0496">Mitochondrion</keyword>
<sequence length="96" mass="11136">MAYPYRPHFFLKCPDYIPPTSEEDAQIDPRVKLEPACNEKCKKYTKLYDECVERVTEYNKHNAGSLSGPGHCLGQHYDVVECVDKCLAKDLFRHLK</sequence>
<dbReference type="InterPro" id="IPR036811">
    <property type="entry name" value="Ubol_cytC_Rdtase_hinge_dom_sf"/>
</dbReference>
<evidence type="ECO:0000313" key="11">
    <source>
        <dbReference type="EMBL" id="AFZ81220.1"/>
    </source>
</evidence>
<evidence type="ECO:0000256" key="7">
    <source>
        <dbReference type="ARBA" id="ARBA00023128"/>
    </source>
</evidence>
<dbReference type="PANTHER" id="PTHR15336">
    <property type="entry name" value="UBIQUINOL-CYTOCHROME C REDUCTASE COMPLEX 7.8 KDA PROTEIN"/>
    <property type="match status" value="1"/>
</dbReference>
<keyword evidence="11" id="KW-0560">Oxidoreductase</keyword>
<evidence type="ECO:0000256" key="2">
    <source>
        <dbReference type="ARBA" id="ARBA00006498"/>
    </source>
</evidence>
<evidence type="ECO:0000256" key="8">
    <source>
        <dbReference type="ARBA" id="ARBA00023136"/>
    </source>
</evidence>
<dbReference type="EMBL" id="CP001670">
    <property type="protein sequence ID" value="AFZ81220.1"/>
    <property type="molecule type" value="Genomic_DNA"/>
</dbReference>
<comment type="similarity">
    <text evidence="2">Belongs to the UQCRH/QCR6 family.</text>
</comment>
<dbReference type="InterPro" id="IPR003422">
    <property type="entry name" value="Cyt_b-c1_6"/>
</dbReference>